<gene>
    <name evidence="1" type="ORF">S01H1_50771</name>
</gene>
<sequence length="93" mass="10884">MGEQNKVDERDVIFARFEYREGTETNEEYYGRRPEYKQIDDEIRKFPDILSHPHLKKNPLLSALASAEFDFLEHQLTQVSGGESREKSQLPPS</sequence>
<proteinExistence type="predicted"/>
<evidence type="ECO:0000313" key="1">
    <source>
        <dbReference type="EMBL" id="GAG17787.1"/>
    </source>
</evidence>
<organism evidence="1">
    <name type="scientific">marine sediment metagenome</name>
    <dbReference type="NCBI Taxonomy" id="412755"/>
    <lineage>
        <taxon>unclassified sequences</taxon>
        <taxon>metagenomes</taxon>
        <taxon>ecological metagenomes</taxon>
    </lineage>
</organism>
<comment type="caution">
    <text evidence="1">The sequence shown here is derived from an EMBL/GenBank/DDBJ whole genome shotgun (WGS) entry which is preliminary data.</text>
</comment>
<protein>
    <submittedName>
        <fullName evidence="1">Uncharacterized protein</fullName>
    </submittedName>
</protein>
<feature type="non-terminal residue" evidence="1">
    <location>
        <position position="93"/>
    </location>
</feature>
<accession>X0W362</accession>
<name>X0W362_9ZZZZ</name>
<reference evidence="1" key="1">
    <citation type="journal article" date="2014" name="Front. Microbiol.">
        <title>High frequency of phylogenetically diverse reductive dehalogenase-homologous genes in deep subseafloor sedimentary metagenomes.</title>
        <authorList>
            <person name="Kawai M."/>
            <person name="Futagami T."/>
            <person name="Toyoda A."/>
            <person name="Takaki Y."/>
            <person name="Nishi S."/>
            <person name="Hori S."/>
            <person name="Arai W."/>
            <person name="Tsubouchi T."/>
            <person name="Morono Y."/>
            <person name="Uchiyama I."/>
            <person name="Ito T."/>
            <person name="Fujiyama A."/>
            <person name="Inagaki F."/>
            <person name="Takami H."/>
        </authorList>
    </citation>
    <scope>NUCLEOTIDE SEQUENCE</scope>
    <source>
        <strain evidence="1">Expedition CK06-06</strain>
    </source>
</reference>
<dbReference type="AlphaFoldDB" id="X0W362"/>
<dbReference type="EMBL" id="BARS01032726">
    <property type="protein sequence ID" value="GAG17787.1"/>
    <property type="molecule type" value="Genomic_DNA"/>
</dbReference>